<keyword evidence="1" id="KW-1133">Transmembrane helix</keyword>
<feature type="chain" id="PRO_5046313926" evidence="2">
    <location>
        <begin position="28"/>
        <end position="120"/>
    </location>
</feature>
<organism evidence="3 4">
    <name type="scientific">Methylobacterium persicinum</name>
    <dbReference type="NCBI Taxonomy" id="374426"/>
    <lineage>
        <taxon>Bacteria</taxon>
        <taxon>Pseudomonadati</taxon>
        <taxon>Pseudomonadota</taxon>
        <taxon>Alphaproteobacteria</taxon>
        <taxon>Hyphomicrobiales</taxon>
        <taxon>Methylobacteriaceae</taxon>
        <taxon>Methylobacterium</taxon>
    </lineage>
</organism>
<comment type="caution">
    <text evidence="3">The sequence shown here is derived from an EMBL/GenBank/DDBJ whole genome shotgun (WGS) entry which is preliminary data.</text>
</comment>
<gene>
    <name evidence="3" type="ORF">QO016_003639</name>
</gene>
<feature type="signal peptide" evidence="2">
    <location>
        <begin position="1"/>
        <end position="27"/>
    </location>
</feature>
<protein>
    <submittedName>
        <fullName evidence="3">Lipid-binding transport protein (Tim44 family)</fullName>
    </submittedName>
</protein>
<feature type="transmembrane region" description="Helical" evidence="1">
    <location>
        <begin position="37"/>
        <end position="55"/>
    </location>
</feature>
<keyword evidence="2" id="KW-0732">Signal</keyword>
<proteinExistence type="predicted"/>
<sequence>MFGRFTTSACAVGAMALVTLMPSPSRAQSAGAMLGGLAGGVLGGMIAGSMAAQAARHRPVVVYARPRREVRRVPRRAVVRAERRPMQPAAGPTGAQIVNASADPFANARGNATTTVNRTR</sequence>
<dbReference type="EMBL" id="JAUSVV010000010">
    <property type="protein sequence ID" value="MDQ0444129.1"/>
    <property type="molecule type" value="Genomic_DNA"/>
</dbReference>
<name>A0ABU0HP73_9HYPH</name>
<evidence type="ECO:0000256" key="2">
    <source>
        <dbReference type="SAM" id="SignalP"/>
    </source>
</evidence>
<accession>A0ABU0HP73</accession>
<reference evidence="3 4" key="1">
    <citation type="submission" date="2023-07" db="EMBL/GenBank/DDBJ databases">
        <title>Genomic Encyclopedia of Type Strains, Phase IV (KMG-IV): sequencing the most valuable type-strain genomes for metagenomic binning, comparative biology and taxonomic classification.</title>
        <authorList>
            <person name="Goeker M."/>
        </authorList>
    </citation>
    <scope>NUCLEOTIDE SEQUENCE [LARGE SCALE GENOMIC DNA]</scope>
    <source>
        <strain evidence="3 4">DSM 19562</strain>
    </source>
</reference>
<evidence type="ECO:0000313" key="3">
    <source>
        <dbReference type="EMBL" id="MDQ0444129.1"/>
    </source>
</evidence>
<evidence type="ECO:0000313" key="4">
    <source>
        <dbReference type="Proteomes" id="UP001236369"/>
    </source>
</evidence>
<keyword evidence="1" id="KW-0812">Transmembrane</keyword>
<evidence type="ECO:0000256" key="1">
    <source>
        <dbReference type="SAM" id="Phobius"/>
    </source>
</evidence>
<keyword evidence="1" id="KW-0472">Membrane</keyword>
<keyword evidence="4" id="KW-1185">Reference proteome</keyword>
<dbReference type="Proteomes" id="UP001236369">
    <property type="component" value="Unassembled WGS sequence"/>
</dbReference>